<dbReference type="PANTHER" id="PTHR45033:SF2">
    <property type="entry name" value="ZINC-TYPE ALCOHOL DEHYDROGENASE-LIKE PROTEIN C1773.06C"/>
    <property type="match status" value="1"/>
</dbReference>
<dbReference type="Proteomes" id="UP001632037">
    <property type="component" value="Unassembled WGS sequence"/>
</dbReference>
<evidence type="ECO:0000313" key="3">
    <source>
        <dbReference type="Proteomes" id="UP001632037"/>
    </source>
</evidence>
<dbReference type="PANTHER" id="PTHR45033">
    <property type="match status" value="1"/>
</dbReference>
<dbReference type="InterPro" id="IPR052711">
    <property type="entry name" value="Zinc_ADH-like"/>
</dbReference>
<reference evidence="2 3" key="1">
    <citation type="submission" date="2024-09" db="EMBL/GenBank/DDBJ databases">
        <title>Genome sequencing and assembly of Phytophthora oleae, isolate VK10A, causative agent of rot of olive drupes.</title>
        <authorList>
            <person name="Conti Taguali S."/>
            <person name="Riolo M."/>
            <person name="La Spada F."/>
            <person name="Cacciola S.O."/>
            <person name="Dionisio G."/>
        </authorList>
    </citation>
    <scope>NUCLEOTIDE SEQUENCE [LARGE SCALE GENOMIC DNA]</scope>
    <source>
        <strain evidence="2 3">VK10A</strain>
    </source>
</reference>
<dbReference type="EMBL" id="JBIMZQ010000006">
    <property type="protein sequence ID" value="KAL3670837.1"/>
    <property type="molecule type" value="Genomic_DNA"/>
</dbReference>
<dbReference type="SUPFAM" id="SSF50129">
    <property type="entry name" value="GroES-like"/>
    <property type="match status" value="1"/>
</dbReference>
<evidence type="ECO:0000313" key="2">
    <source>
        <dbReference type="EMBL" id="KAL3670837.1"/>
    </source>
</evidence>
<dbReference type="Gene3D" id="3.40.50.720">
    <property type="entry name" value="NAD(P)-binding Rossmann-like Domain"/>
    <property type="match status" value="1"/>
</dbReference>
<dbReference type="SUPFAM" id="SSF51735">
    <property type="entry name" value="NAD(P)-binding Rossmann-fold domains"/>
    <property type="match status" value="1"/>
</dbReference>
<dbReference type="Pfam" id="PF08240">
    <property type="entry name" value="ADH_N"/>
    <property type="match status" value="1"/>
</dbReference>
<keyword evidence="3" id="KW-1185">Reference proteome</keyword>
<name>A0ABD3FXZ3_9STRA</name>
<accession>A0ABD3FXZ3</accession>
<dbReference type="InterPro" id="IPR020843">
    <property type="entry name" value="ER"/>
</dbReference>
<dbReference type="InterPro" id="IPR036291">
    <property type="entry name" value="NAD(P)-bd_dom_sf"/>
</dbReference>
<dbReference type="SMART" id="SM00829">
    <property type="entry name" value="PKS_ER"/>
    <property type="match status" value="1"/>
</dbReference>
<dbReference type="InterPro" id="IPR013149">
    <property type="entry name" value="ADH-like_C"/>
</dbReference>
<organism evidence="2 3">
    <name type="scientific">Phytophthora oleae</name>
    <dbReference type="NCBI Taxonomy" id="2107226"/>
    <lineage>
        <taxon>Eukaryota</taxon>
        <taxon>Sar</taxon>
        <taxon>Stramenopiles</taxon>
        <taxon>Oomycota</taxon>
        <taxon>Peronosporomycetes</taxon>
        <taxon>Peronosporales</taxon>
        <taxon>Peronosporaceae</taxon>
        <taxon>Phytophthora</taxon>
    </lineage>
</organism>
<gene>
    <name evidence="2" type="ORF">V7S43_004022</name>
</gene>
<feature type="domain" description="Enoyl reductase (ER)" evidence="1">
    <location>
        <begin position="21"/>
        <end position="350"/>
    </location>
</feature>
<evidence type="ECO:0000259" key="1">
    <source>
        <dbReference type="SMART" id="SM00829"/>
    </source>
</evidence>
<protein>
    <recommendedName>
        <fullName evidence="1">Enoyl reductase (ER) domain-containing protein</fullName>
    </recommendedName>
</protein>
<comment type="caution">
    <text evidence="2">The sequence shown here is derived from an EMBL/GenBank/DDBJ whole genome shotgun (WGS) entry which is preliminary data.</text>
</comment>
<dbReference type="CDD" id="cd08276">
    <property type="entry name" value="MDR7"/>
    <property type="match status" value="1"/>
</dbReference>
<sequence>MAAIPPATMAPNLVFRHTDRTSHHTLQVGSEPRPSAGPNEVLVQVRGVTLNYRDTIVANNTNPFPVKTNVVPCSDGADVVVELGADVDSLEVGDRVISNFDVSNLYGPQTDWLHSLGGPLDGMLRQYIVLQAQALTKVPKDCNLSFVQMASLVASGVTAWNALFGNIPLKPGQTVLFQGTGGVSIFGLQIAKAAGAVTIITSSSDDKLKFDQEKFGADYVINYKTKPNWAAKATKITHGRGVEFVLETGGSGTIKQSVEACTRGGIIAMIGFLSPAKQEEMADVAGLALAHECTIRGIAVGSQQLLRDLVRFVSSKNIQPYVQKTFGFSREEVLEAFDYLQAGPMGKVGIEISH</sequence>
<dbReference type="Gene3D" id="3.90.180.10">
    <property type="entry name" value="Medium-chain alcohol dehydrogenases, catalytic domain"/>
    <property type="match status" value="1"/>
</dbReference>
<dbReference type="AlphaFoldDB" id="A0ABD3FXZ3"/>
<dbReference type="InterPro" id="IPR011032">
    <property type="entry name" value="GroES-like_sf"/>
</dbReference>
<dbReference type="InterPro" id="IPR013154">
    <property type="entry name" value="ADH-like_N"/>
</dbReference>
<proteinExistence type="predicted"/>
<dbReference type="Pfam" id="PF00107">
    <property type="entry name" value="ADH_zinc_N"/>
    <property type="match status" value="1"/>
</dbReference>